<comment type="caution">
    <text evidence="1">The sequence shown here is derived from an EMBL/GenBank/DDBJ whole genome shotgun (WGS) entry which is preliminary data.</text>
</comment>
<gene>
    <name evidence="1" type="ORF">ACFOHH_00170</name>
</gene>
<dbReference type="InterPro" id="IPR029063">
    <property type="entry name" value="SAM-dependent_MTases_sf"/>
</dbReference>
<dbReference type="InterPro" id="IPR031009">
    <property type="entry name" value="Tcm_partner"/>
</dbReference>
<dbReference type="SUPFAM" id="SSF53335">
    <property type="entry name" value="S-adenosyl-L-methionine-dependent methyltransferases"/>
    <property type="match status" value="1"/>
</dbReference>
<dbReference type="NCBIfam" id="TIGR04474">
    <property type="entry name" value="tcm_partner"/>
    <property type="match status" value="1"/>
</dbReference>
<accession>A0ABV7DAY0</accession>
<keyword evidence="2" id="KW-1185">Reference proteome</keyword>
<dbReference type="Proteomes" id="UP001595377">
    <property type="component" value="Unassembled WGS sequence"/>
</dbReference>
<organism evidence="1 2">
    <name type="scientific">Shinella pollutisoli</name>
    <dbReference type="NCBI Taxonomy" id="2250594"/>
    <lineage>
        <taxon>Bacteria</taxon>
        <taxon>Pseudomonadati</taxon>
        <taxon>Pseudomonadota</taxon>
        <taxon>Alphaproteobacteria</taxon>
        <taxon>Hyphomicrobiales</taxon>
        <taxon>Rhizobiaceae</taxon>
        <taxon>Shinella</taxon>
    </lineage>
</organism>
<proteinExistence type="predicted"/>
<name>A0ABV7DAY0_9HYPH</name>
<sequence length="302" mass="33879">MIDNHEFGGQHTEIKLELVEKYLKAWATALRPKFNSLWYIDAFAGTGARTVRTEARDGDLFEAPVPERVESRRGSAKIALDIVPPFDRLIFMEQKAAHCAALEALKAAHPDRDIRILNGDANVLIPATIDRVNWTSRRAILFLDPYGMEVAWATLEAIARTRAIDVWFLFPLSGLYRQAARSISDVDATKRRALTTMLGTNEWETELYSPVPPAVDLLGALEPSAERQRNADVAGLEQYVKRRLETIFPLVADPFPLPPQRKPQRFSLFFAASNPSEKAIALARRFAGHILKAGISSHVRPR</sequence>
<evidence type="ECO:0000313" key="1">
    <source>
        <dbReference type="EMBL" id="MFC3071514.1"/>
    </source>
</evidence>
<protein>
    <submittedName>
        <fullName evidence="1">Three-Cys-motif partner protein TcmP</fullName>
    </submittedName>
</protein>
<reference evidence="2" key="1">
    <citation type="journal article" date="2019" name="Int. J. Syst. Evol. Microbiol.">
        <title>The Global Catalogue of Microorganisms (GCM) 10K type strain sequencing project: providing services to taxonomists for standard genome sequencing and annotation.</title>
        <authorList>
            <consortium name="The Broad Institute Genomics Platform"/>
            <consortium name="The Broad Institute Genome Sequencing Center for Infectious Disease"/>
            <person name="Wu L."/>
            <person name="Ma J."/>
        </authorList>
    </citation>
    <scope>NUCLEOTIDE SEQUENCE [LARGE SCALE GENOMIC DNA]</scope>
    <source>
        <strain evidence="2">KCTC 52677</strain>
    </source>
</reference>
<dbReference type="RefSeq" id="WP_257316070.1">
    <property type="nucleotide sequence ID" value="NZ_JANFDG010000016.1"/>
</dbReference>
<dbReference type="EMBL" id="JBHRSP010000001">
    <property type="protein sequence ID" value="MFC3071514.1"/>
    <property type="molecule type" value="Genomic_DNA"/>
</dbReference>
<evidence type="ECO:0000313" key="2">
    <source>
        <dbReference type="Proteomes" id="UP001595377"/>
    </source>
</evidence>